<dbReference type="PANTHER" id="PTHR11712:SF336">
    <property type="entry name" value="3-OXOACYL-[ACYL-CARRIER-PROTEIN] SYNTHASE, MITOCHONDRIAL"/>
    <property type="match status" value="1"/>
</dbReference>
<dbReference type="KEGG" id="ant:Arnit_2314"/>
<evidence type="ECO:0000256" key="2">
    <source>
        <dbReference type="ARBA" id="ARBA00022679"/>
    </source>
</evidence>
<comment type="similarity">
    <text evidence="1 3">Belongs to the thiolase-like superfamily. Beta-ketoacyl-ACP synthases family.</text>
</comment>
<evidence type="ECO:0000256" key="1">
    <source>
        <dbReference type="ARBA" id="ARBA00008467"/>
    </source>
</evidence>
<proteinExistence type="inferred from homology"/>
<dbReference type="Pfam" id="PF00109">
    <property type="entry name" value="ketoacyl-synt"/>
    <property type="match status" value="1"/>
</dbReference>
<keyword evidence="2 3" id="KW-0808">Transferase</keyword>
<dbReference type="GO" id="GO:0006633">
    <property type="term" value="P:fatty acid biosynthetic process"/>
    <property type="evidence" value="ECO:0007669"/>
    <property type="project" value="TreeGrafter"/>
</dbReference>
<evidence type="ECO:0000313" key="6">
    <source>
        <dbReference type="Proteomes" id="UP000000939"/>
    </source>
</evidence>
<evidence type="ECO:0000259" key="4">
    <source>
        <dbReference type="PROSITE" id="PS52004"/>
    </source>
</evidence>
<reference evidence="5 6" key="1">
    <citation type="journal article" date="2010" name="Stand. Genomic Sci.">
        <title>Complete genome sequence of Arcobacter nitrofigilis type strain (CI).</title>
        <authorList>
            <person name="Pati A."/>
            <person name="Gronow S."/>
            <person name="Lapidus A."/>
            <person name="Copeland A."/>
            <person name="Glavina Del Rio T."/>
            <person name="Nolan M."/>
            <person name="Lucas S."/>
            <person name="Tice H."/>
            <person name="Cheng J.F."/>
            <person name="Han C."/>
            <person name="Chertkov O."/>
            <person name="Bruce D."/>
            <person name="Tapia R."/>
            <person name="Goodwin L."/>
            <person name="Pitluck S."/>
            <person name="Liolios K."/>
            <person name="Ivanova N."/>
            <person name="Mavromatis K."/>
            <person name="Chen A."/>
            <person name="Palaniappan K."/>
            <person name="Land M."/>
            <person name="Hauser L."/>
            <person name="Chang Y.J."/>
            <person name="Jeffries C.D."/>
            <person name="Detter J.C."/>
            <person name="Rohde M."/>
            <person name="Goker M."/>
            <person name="Bristow J."/>
            <person name="Eisen J.A."/>
            <person name="Markowitz V."/>
            <person name="Hugenholtz P."/>
            <person name="Klenk H.P."/>
            <person name="Kyrpides N.C."/>
        </authorList>
    </citation>
    <scope>NUCLEOTIDE SEQUENCE [LARGE SCALE GENOMIC DNA]</scope>
    <source>
        <strain evidence="6">ATCC 33309 / DSM 7299 / CCUG 15893 / LMG 7604 / NCTC 12251 / CI</strain>
    </source>
</reference>
<evidence type="ECO:0000256" key="3">
    <source>
        <dbReference type="RuleBase" id="RU003694"/>
    </source>
</evidence>
<dbReference type="Gene3D" id="3.40.47.10">
    <property type="match status" value="1"/>
</dbReference>
<keyword evidence="6" id="KW-1185">Reference proteome</keyword>
<dbReference type="GO" id="GO:0004315">
    <property type="term" value="F:3-oxoacyl-[acyl-carrier-protein] synthase activity"/>
    <property type="evidence" value="ECO:0007669"/>
    <property type="project" value="TreeGrafter"/>
</dbReference>
<dbReference type="HOGENOM" id="CLU_000022_69_0_7"/>
<sequence>MNKVYITGSSIISALGNNKKDSVKKIQEITDDNYFEYLKDNFQELKYYQIKKNFVSNEEKFYSILEEVVLKAIEDAKLSKDEAKELHIFLGSTSMSISIVEEQHLKYKKGQSSDEIKNIGYGEIGNFIENLISSKYKSTIIQTACTSSANAICHASDFIKNNKIKRALVIGFEFFNYTTYRGFQSLMLLSKSGEYKPFDINSDGLILGEACSAVILESEKKEENDFEILSSSNSFDSYSVTSSNPNGEVTLSCMEEALNKANLSIDKLTCLKAHATGSENSNLSEVVAIDKLFKKYNQKTDVVILKPYIGHTLGACGTNEIVLLCESIKNSFLPKTINFYEKYNNINFTPLLKSKEIDKATILFHFIGFGGSNTSMILSNES</sequence>
<dbReference type="eggNOG" id="COG0304">
    <property type="taxonomic scope" value="Bacteria"/>
</dbReference>
<evidence type="ECO:0000313" key="5">
    <source>
        <dbReference type="EMBL" id="ADG93965.1"/>
    </source>
</evidence>
<dbReference type="Proteomes" id="UP000000939">
    <property type="component" value="Chromosome"/>
</dbReference>
<dbReference type="InterPro" id="IPR020841">
    <property type="entry name" value="PKS_Beta-ketoAc_synthase_dom"/>
</dbReference>
<dbReference type="InterPro" id="IPR014031">
    <property type="entry name" value="Ketoacyl_synth_C"/>
</dbReference>
<dbReference type="OrthoDB" id="9816204at2"/>
<dbReference type="InterPro" id="IPR014030">
    <property type="entry name" value="Ketoacyl_synth_N"/>
</dbReference>
<dbReference type="EMBL" id="CP001999">
    <property type="protein sequence ID" value="ADG93965.1"/>
    <property type="molecule type" value="Genomic_DNA"/>
</dbReference>
<feature type="domain" description="Ketosynthase family 3 (KS3)" evidence="4">
    <location>
        <begin position="1"/>
        <end position="380"/>
    </location>
</feature>
<dbReference type="AlphaFoldDB" id="D5V103"/>
<dbReference type="STRING" id="572480.Arnit_2314"/>
<dbReference type="PANTHER" id="PTHR11712">
    <property type="entry name" value="POLYKETIDE SYNTHASE-RELATED"/>
    <property type="match status" value="1"/>
</dbReference>
<protein>
    <submittedName>
        <fullName evidence="5">Beta-ketoacyl synthase</fullName>
    </submittedName>
</protein>
<dbReference type="RefSeq" id="WP_013136110.1">
    <property type="nucleotide sequence ID" value="NC_014166.1"/>
</dbReference>
<dbReference type="SUPFAM" id="SSF53901">
    <property type="entry name" value="Thiolase-like"/>
    <property type="match status" value="2"/>
</dbReference>
<dbReference type="PROSITE" id="PS52004">
    <property type="entry name" value="KS3_2"/>
    <property type="match status" value="1"/>
</dbReference>
<dbReference type="SMART" id="SM00825">
    <property type="entry name" value="PKS_KS"/>
    <property type="match status" value="1"/>
</dbReference>
<dbReference type="Pfam" id="PF02801">
    <property type="entry name" value="Ketoacyl-synt_C"/>
    <property type="match status" value="1"/>
</dbReference>
<gene>
    <name evidence="5" type="ordered locus">Arnit_2314</name>
</gene>
<accession>D5V103</accession>
<name>D5V103_ARCNC</name>
<organism evidence="5 6">
    <name type="scientific">Arcobacter nitrofigilis (strain ATCC 33309 / DSM 7299 / CCUG 15893 / LMG 7604 / NCTC 12251 / CI)</name>
    <name type="common">Campylobacter nitrofigilis</name>
    <dbReference type="NCBI Taxonomy" id="572480"/>
    <lineage>
        <taxon>Bacteria</taxon>
        <taxon>Pseudomonadati</taxon>
        <taxon>Campylobacterota</taxon>
        <taxon>Epsilonproteobacteria</taxon>
        <taxon>Campylobacterales</taxon>
        <taxon>Arcobacteraceae</taxon>
        <taxon>Arcobacter</taxon>
    </lineage>
</organism>
<dbReference type="InterPro" id="IPR016039">
    <property type="entry name" value="Thiolase-like"/>
</dbReference>
<dbReference type="InterPro" id="IPR000794">
    <property type="entry name" value="Beta-ketoacyl_synthase"/>
</dbReference>